<feature type="region of interest" description="Disordered" evidence="1">
    <location>
        <begin position="1"/>
        <end position="37"/>
    </location>
</feature>
<sequence length="617" mass="67648">MKRSSSRSPSYHREQASTETLEPSMSWTPVNPGRDRSTKVSLRAPATILIPLLAGLGIALGHHFMGTELDGRPVFSAALSQAWISRFGIALAILVKLTLATSVGASYTQRQWQRFREHSFRMSEIDAMTSVLANAFSFLSSTVWARHPMLAVMAMVSWGIPLAAIVTPGSLTVSPQSFNETVNTRVRQIDFNYTNFGTFTGDDGAILLGHPRIYSLAYRTASTGRLLSLASPMDIANISYHLDFNGPAIKCASANETYINDLTYRYGVTSYDQDGTLFLSWAHQGLTAASASSRSTATLDTKSKDGARLYIMTNEGTWSVTRRYNVSTSSTAANTRYRQVNVTECVLFNATYSVDYNFTYPSQNISASVSNWLHPVSMMSRGETNGSGKQRNVTANHIMSYGMVMDAFGQMLLGEARRTRDNTQRVTSTIWKLVDIDWKDSSAVTRGLEGLFQNITLSLASDDALIKNGTASEFVPVMINSWPITYKYAASELLVPYGIAFVCALICSVVGMRAVWVNNASYQNLFSSYIRATGNLVDGGSQAGGGGDAGADPLPKAIARSQIALGSRREMREKEGLQWGGPEDATERDIGSTRSEDHTDLWSQTRRYRVLEGKGRS</sequence>
<dbReference type="RefSeq" id="XP_033387961.1">
    <property type="nucleotide sequence ID" value="XM_033530861.1"/>
</dbReference>
<keyword evidence="4" id="KW-1185">Reference proteome</keyword>
<evidence type="ECO:0000256" key="1">
    <source>
        <dbReference type="SAM" id="MobiDB-lite"/>
    </source>
</evidence>
<dbReference type="PANTHER" id="PTHR35041">
    <property type="entry name" value="MEDIATOR OF RNA POLYMERASE II TRANSCRIPTION SUBUNIT 1"/>
    <property type="match status" value="1"/>
</dbReference>
<dbReference type="AlphaFoldDB" id="A0A6A5Y273"/>
<dbReference type="Proteomes" id="UP000799778">
    <property type="component" value="Unassembled WGS sequence"/>
</dbReference>
<keyword evidence="2" id="KW-1133">Transmembrane helix</keyword>
<feature type="transmembrane region" description="Helical" evidence="2">
    <location>
        <begin position="494"/>
        <end position="516"/>
    </location>
</feature>
<feature type="transmembrane region" description="Helical" evidence="2">
    <location>
        <begin position="84"/>
        <end position="105"/>
    </location>
</feature>
<organism evidence="3 4">
    <name type="scientific">Aaosphaeria arxii CBS 175.79</name>
    <dbReference type="NCBI Taxonomy" id="1450172"/>
    <lineage>
        <taxon>Eukaryota</taxon>
        <taxon>Fungi</taxon>
        <taxon>Dikarya</taxon>
        <taxon>Ascomycota</taxon>
        <taxon>Pezizomycotina</taxon>
        <taxon>Dothideomycetes</taxon>
        <taxon>Pleosporomycetidae</taxon>
        <taxon>Pleosporales</taxon>
        <taxon>Pleosporales incertae sedis</taxon>
        <taxon>Aaosphaeria</taxon>
    </lineage>
</organism>
<dbReference type="PANTHER" id="PTHR35041:SF6">
    <property type="entry name" value="FORMYLMETHIONINE DEFORMYLASE-LIKE PROTEIN-RELATED"/>
    <property type="match status" value="1"/>
</dbReference>
<evidence type="ECO:0000256" key="2">
    <source>
        <dbReference type="SAM" id="Phobius"/>
    </source>
</evidence>
<proteinExistence type="predicted"/>
<dbReference type="EMBL" id="ML978067">
    <property type="protein sequence ID" value="KAF2019622.1"/>
    <property type="molecule type" value="Genomic_DNA"/>
</dbReference>
<evidence type="ECO:0000313" key="4">
    <source>
        <dbReference type="Proteomes" id="UP000799778"/>
    </source>
</evidence>
<feature type="transmembrane region" description="Helical" evidence="2">
    <location>
        <begin position="150"/>
        <end position="171"/>
    </location>
</feature>
<protein>
    <submittedName>
        <fullName evidence="3">Uncharacterized protein</fullName>
    </submittedName>
</protein>
<feature type="transmembrane region" description="Helical" evidence="2">
    <location>
        <begin position="44"/>
        <end position="64"/>
    </location>
</feature>
<feature type="compositionally biased region" description="Polar residues" evidence="1">
    <location>
        <begin position="17"/>
        <end position="29"/>
    </location>
</feature>
<dbReference type="GeneID" id="54288258"/>
<accession>A0A6A5Y273</accession>
<evidence type="ECO:0000313" key="3">
    <source>
        <dbReference type="EMBL" id="KAF2019622.1"/>
    </source>
</evidence>
<reference evidence="3" key="1">
    <citation type="journal article" date="2020" name="Stud. Mycol.">
        <title>101 Dothideomycetes genomes: a test case for predicting lifestyles and emergence of pathogens.</title>
        <authorList>
            <person name="Haridas S."/>
            <person name="Albert R."/>
            <person name="Binder M."/>
            <person name="Bloem J."/>
            <person name="Labutti K."/>
            <person name="Salamov A."/>
            <person name="Andreopoulos B."/>
            <person name="Baker S."/>
            <person name="Barry K."/>
            <person name="Bills G."/>
            <person name="Bluhm B."/>
            <person name="Cannon C."/>
            <person name="Castanera R."/>
            <person name="Culley D."/>
            <person name="Daum C."/>
            <person name="Ezra D."/>
            <person name="Gonzalez J."/>
            <person name="Henrissat B."/>
            <person name="Kuo A."/>
            <person name="Liang C."/>
            <person name="Lipzen A."/>
            <person name="Lutzoni F."/>
            <person name="Magnuson J."/>
            <person name="Mondo S."/>
            <person name="Nolan M."/>
            <person name="Ohm R."/>
            <person name="Pangilinan J."/>
            <person name="Park H.-J."/>
            <person name="Ramirez L."/>
            <person name="Alfaro M."/>
            <person name="Sun H."/>
            <person name="Tritt A."/>
            <person name="Yoshinaga Y."/>
            <person name="Zwiers L.-H."/>
            <person name="Turgeon B."/>
            <person name="Goodwin S."/>
            <person name="Spatafora J."/>
            <person name="Crous P."/>
            <person name="Grigoriev I."/>
        </authorList>
    </citation>
    <scope>NUCLEOTIDE SEQUENCE</scope>
    <source>
        <strain evidence="3">CBS 175.79</strain>
    </source>
</reference>
<keyword evidence="2" id="KW-0812">Transmembrane</keyword>
<feature type="region of interest" description="Disordered" evidence="1">
    <location>
        <begin position="569"/>
        <end position="604"/>
    </location>
</feature>
<feature type="compositionally biased region" description="Basic and acidic residues" evidence="1">
    <location>
        <begin position="585"/>
        <end position="600"/>
    </location>
</feature>
<keyword evidence="2" id="KW-0472">Membrane</keyword>
<gene>
    <name evidence="3" type="ORF">BU24DRAFT_448077</name>
</gene>
<name>A0A6A5Y273_9PLEO</name>
<dbReference type="OrthoDB" id="5322539at2759"/>